<gene>
    <name evidence="2" type="ORF">RIMI_LOCUS2588248</name>
</gene>
<sequence length="99" mass="11020">MPAECLRTEVLWLLPWRCPGAGRPPRRMKMAGQRPAPWHGDVFSSGAERPLEREVLRRQLSPWFGAGWWTGEALGRTGGTPRASTWRRSCTMISGSAGS</sequence>
<keyword evidence="3" id="KW-1185">Reference proteome</keyword>
<proteinExistence type="predicted"/>
<evidence type="ECO:0000313" key="3">
    <source>
        <dbReference type="Proteomes" id="UP001176940"/>
    </source>
</evidence>
<organism evidence="2 3">
    <name type="scientific">Ranitomeya imitator</name>
    <name type="common">mimic poison frog</name>
    <dbReference type="NCBI Taxonomy" id="111125"/>
    <lineage>
        <taxon>Eukaryota</taxon>
        <taxon>Metazoa</taxon>
        <taxon>Chordata</taxon>
        <taxon>Craniata</taxon>
        <taxon>Vertebrata</taxon>
        <taxon>Euteleostomi</taxon>
        <taxon>Amphibia</taxon>
        <taxon>Batrachia</taxon>
        <taxon>Anura</taxon>
        <taxon>Neobatrachia</taxon>
        <taxon>Hyloidea</taxon>
        <taxon>Dendrobatidae</taxon>
        <taxon>Dendrobatinae</taxon>
        <taxon>Ranitomeya</taxon>
    </lineage>
</organism>
<evidence type="ECO:0000256" key="1">
    <source>
        <dbReference type="SAM" id="MobiDB-lite"/>
    </source>
</evidence>
<accession>A0ABN9KVG3</accession>
<comment type="caution">
    <text evidence="2">The sequence shown here is derived from an EMBL/GenBank/DDBJ whole genome shotgun (WGS) entry which is preliminary data.</text>
</comment>
<protein>
    <submittedName>
        <fullName evidence="2">Uncharacterized protein</fullName>
    </submittedName>
</protein>
<reference evidence="2" key="1">
    <citation type="submission" date="2023-07" db="EMBL/GenBank/DDBJ databases">
        <authorList>
            <person name="Stuckert A."/>
        </authorList>
    </citation>
    <scope>NUCLEOTIDE SEQUENCE</scope>
</reference>
<evidence type="ECO:0000313" key="2">
    <source>
        <dbReference type="EMBL" id="CAJ0925711.1"/>
    </source>
</evidence>
<feature type="region of interest" description="Disordered" evidence="1">
    <location>
        <begin position="24"/>
        <end position="44"/>
    </location>
</feature>
<name>A0ABN9KVG3_9NEOB</name>
<dbReference type="EMBL" id="CAUEEQ010003660">
    <property type="protein sequence ID" value="CAJ0925711.1"/>
    <property type="molecule type" value="Genomic_DNA"/>
</dbReference>
<dbReference type="Proteomes" id="UP001176940">
    <property type="component" value="Unassembled WGS sequence"/>
</dbReference>